<feature type="transmembrane region" description="Helical" evidence="1">
    <location>
        <begin position="54"/>
        <end position="72"/>
    </location>
</feature>
<sequence length="86" mass="9402">MNPVSAVAIYILFWALTLFAVLPFGVRTADEAGEARGPGEADSAPVRPDLWRKCAWTTVIASVLFVLFYANYVQGWVALDDIPGWG</sequence>
<evidence type="ECO:0000313" key="2">
    <source>
        <dbReference type="EMBL" id="TRW17895.1"/>
    </source>
</evidence>
<reference evidence="2 3" key="1">
    <citation type="submission" date="2019-07" db="EMBL/GenBank/DDBJ databases">
        <title>Novel species isolated from glacier.</title>
        <authorList>
            <person name="Liu Q."/>
            <person name="Xin Y.-H."/>
        </authorList>
    </citation>
    <scope>NUCLEOTIDE SEQUENCE [LARGE SCALE GENOMIC DNA]</scope>
    <source>
        <strain evidence="2 3">LB1R16</strain>
    </source>
</reference>
<proteinExistence type="predicted"/>
<keyword evidence="1" id="KW-0472">Membrane</keyword>
<protein>
    <submittedName>
        <fullName evidence="2">DUF1467 family protein</fullName>
    </submittedName>
</protein>
<organism evidence="2 3">
    <name type="scientific">Glacieibacterium frigidum</name>
    <dbReference type="NCBI Taxonomy" id="2593303"/>
    <lineage>
        <taxon>Bacteria</taxon>
        <taxon>Pseudomonadati</taxon>
        <taxon>Pseudomonadota</taxon>
        <taxon>Alphaproteobacteria</taxon>
        <taxon>Sphingomonadales</taxon>
        <taxon>Sphingosinicellaceae</taxon>
        <taxon>Glacieibacterium</taxon>
    </lineage>
</organism>
<keyword evidence="1" id="KW-0812">Transmembrane</keyword>
<gene>
    <name evidence="2" type="ORF">FMM06_07145</name>
</gene>
<evidence type="ECO:0000313" key="3">
    <source>
        <dbReference type="Proteomes" id="UP000317894"/>
    </source>
</evidence>
<comment type="caution">
    <text evidence="2">The sequence shown here is derived from an EMBL/GenBank/DDBJ whole genome shotgun (WGS) entry which is preliminary data.</text>
</comment>
<dbReference type="Proteomes" id="UP000317894">
    <property type="component" value="Unassembled WGS sequence"/>
</dbReference>
<dbReference type="InterPro" id="IPR009935">
    <property type="entry name" value="DUF1467"/>
</dbReference>
<keyword evidence="1" id="KW-1133">Transmembrane helix</keyword>
<dbReference type="AlphaFoldDB" id="A0A552UI45"/>
<dbReference type="OrthoDB" id="9804637at2"/>
<keyword evidence="3" id="KW-1185">Reference proteome</keyword>
<name>A0A552UI45_9SPHN</name>
<feature type="transmembrane region" description="Helical" evidence="1">
    <location>
        <begin position="6"/>
        <end position="26"/>
    </location>
</feature>
<dbReference type="RefSeq" id="WP_144236589.1">
    <property type="nucleotide sequence ID" value="NZ_VJWA01000001.1"/>
</dbReference>
<dbReference type="EMBL" id="VJWA01000001">
    <property type="protein sequence ID" value="TRW17895.1"/>
    <property type="molecule type" value="Genomic_DNA"/>
</dbReference>
<dbReference type="Pfam" id="PF07330">
    <property type="entry name" value="DUF1467"/>
    <property type="match status" value="1"/>
</dbReference>
<accession>A0A552UI45</accession>
<evidence type="ECO:0000256" key="1">
    <source>
        <dbReference type="SAM" id="Phobius"/>
    </source>
</evidence>